<evidence type="ECO:0000313" key="1">
    <source>
        <dbReference type="EMBL" id="AYV77612.1"/>
    </source>
</evidence>
<dbReference type="SUPFAM" id="SSF48403">
    <property type="entry name" value="Ankyrin repeat"/>
    <property type="match status" value="1"/>
</dbReference>
<dbReference type="InterPro" id="IPR002110">
    <property type="entry name" value="Ankyrin_rpt"/>
</dbReference>
<name>A0A3G4ZRR9_9VIRU</name>
<reference evidence="1" key="1">
    <citation type="submission" date="2018-10" db="EMBL/GenBank/DDBJ databases">
        <title>Hidden diversity of soil giant viruses.</title>
        <authorList>
            <person name="Schulz F."/>
            <person name="Alteio L."/>
            <person name="Goudeau D."/>
            <person name="Ryan E.M."/>
            <person name="Malmstrom R.R."/>
            <person name="Blanchard J."/>
            <person name="Woyke T."/>
        </authorList>
    </citation>
    <scope>NUCLEOTIDE SEQUENCE</scope>
    <source>
        <strain evidence="1">DSV1</strain>
    </source>
</reference>
<dbReference type="SMART" id="SM00248">
    <property type="entry name" value="ANK"/>
    <property type="match status" value="3"/>
</dbReference>
<sequence>MNYFRNQEGELLLEKLEYHQIVSYVTWKQWKYIELICHTANYSTSDAYKYNYKYLEEYCAEESLAIRTEYLRVALCVGDLRIVNLFKRKYNNIWKNANSDLLMNVFYLNTNLEVIKFIMNEFPTYYLWTHFENKNYLQIACLRNTLENIKYLVQQRPSSLEHIGDDGSNSLLMACHSNTLDVVKYLYGECKQKLNCHNLGIDYLGLAFYKNNNYDVIKYLIDECQMDIQNIILPIYFYSNKIAEKLCHLISMFHENYVTTNNLLDIGLQKSGKFDVNVIVKHVKMMNPLMIKNHIRLKFGIRDPFLQKYKTFVQYVDWLHCIIPSSDYIKYK</sequence>
<dbReference type="EMBL" id="MK072053">
    <property type="protein sequence ID" value="AYV77612.1"/>
    <property type="molecule type" value="Genomic_DNA"/>
</dbReference>
<dbReference type="Gene3D" id="1.25.40.20">
    <property type="entry name" value="Ankyrin repeat-containing domain"/>
    <property type="match status" value="1"/>
</dbReference>
<dbReference type="InterPro" id="IPR036770">
    <property type="entry name" value="Ankyrin_rpt-contain_sf"/>
</dbReference>
<dbReference type="Pfam" id="PF12796">
    <property type="entry name" value="Ank_2"/>
    <property type="match status" value="1"/>
</dbReference>
<gene>
    <name evidence="1" type="ORF">Dasosvirus12_4</name>
</gene>
<proteinExistence type="predicted"/>
<organism evidence="1">
    <name type="scientific">Dasosvirus sp</name>
    <dbReference type="NCBI Taxonomy" id="2487764"/>
    <lineage>
        <taxon>Viruses</taxon>
        <taxon>Varidnaviria</taxon>
        <taxon>Bamfordvirae</taxon>
        <taxon>Nucleocytoviricota</taxon>
        <taxon>Megaviricetes</taxon>
        <taxon>Imitervirales</taxon>
        <taxon>Mimiviridae</taxon>
        <taxon>Klosneuvirinae</taxon>
    </lineage>
</organism>
<accession>A0A3G4ZRR9</accession>
<protein>
    <submittedName>
        <fullName evidence="1">Uncharacterized protein</fullName>
    </submittedName>
</protein>